<feature type="signal peptide" evidence="1">
    <location>
        <begin position="1"/>
        <end position="19"/>
    </location>
</feature>
<evidence type="ECO:0000313" key="3">
    <source>
        <dbReference type="Proteomes" id="UP000075787"/>
    </source>
</evidence>
<gene>
    <name evidence="2" type="ORF">AUP44_26545</name>
</gene>
<evidence type="ECO:0000256" key="1">
    <source>
        <dbReference type="SAM" id="SignalP"/>
    </source>
</evidence>
<dbReference type="AlphaFoldDB" id="A0A162L7C8"/>
<feature type="chain" id="PRO_5007836867" description="Lipoprotein" evidence="1">
    <location>
        <begin position="20"/>
        <end position="188"/>
    </location>
</feature>
<dbReference type="GeneID" id="97243594"/>
<protein>
    <recommendedName>
        <fullName evidence="4">Lipoprotein</fullName>
    </recommendedName>
</protein>
<accession>A0A162L7C8</accession>
<dbReference type="OrthoDB" id="8443104at2"/>
<name>A0A162L7C8_9PROT</name>
<evidence type="ECO:0000313" key="2">
    <source>
        <dbReference type="EMBL" id="KYO53609.1"/>
    </source>
</evidence>
<evidence type="ECO:0008006" key="4">
    <source>
        <dbReference type="Google" id="ProtNLM"/>
    </source>
</evidence>
<proteinExistence type="predicted"/>
<dbReference type="EMBL" id="LPZR01000111">
    <property type="protein sequence ID" value="KYO53609.1"/>
    <property type="molecule type" value="Genomic_DNA"/>
</dbReference>
<reference evidence="2 3" key="1">
    <citation type="submission" date="2015-12" db="EMBL/GenBank/DDBJ databases">
        <title>Genome sequence of Tistrella mobilis MCCC 1A02139.</title>
        <authorList>
            <person name="Lu L."/>
            <person name="Lai Q."/>
            <person name="Shao Z."/>
            <person name="Qian P."/>
        </authorList>
    </citation>
    <scope>NUCLEOTIDE SEQUENCE [LARGE SCALE GENOMIC DNA]</scope>
    <source>
        <strain evidence="2 3">MCCC 1A02139</strain>
    </source>
</reference>
<sequence length="188" mass="20243">MNRTATRAALRRRAALALAASGVALVVSGCGAFSRAEPPVCPRVVVLRDTAQAVQIEPGAKDVTGVRFLGRIADAQWTCDADTDDGKRYLDVALTVVIDAERGPAAPDATATAFDYYVAVADREQTILNKQVFRSDLPFPANRLKAGSKEELSIRVPLPGTSTGADYALLIGFQLDREQLEFQRGHSR</sequence>
<organism evidence="2 3">
    <name type="scientific">Tistrella mobilis</name>
    <dbReference type="NCBI Taxonomy" id="171437"/>
    <lineage>
        <taxon>Bacteria</taxon>
        <taxon>Pseudomonadati</taxon>
        <taxon>Pseudomonadota</taxon>
        <taxon>Alphaproteobacteria</taxon>
        <taxon>Geminicoccales</taxon>
        <taxon>Geminicoccaceae</taxon>
        <taxon>Tistrella</taxon>
    </lineage>
</organism>
<keyword evidence="1" id="KW-0732">Signal</keyword>
<dbReference type="PROSITE" id="PS51257">
    <property type="entry name" value="PROKAR_LIPOPROTEIN"/>
    <property type="match status" value="1"/>
</dbReference>
<comment type="caution">
    <text evidence="2">The sequence shown here is derived from an EMBL/GenBank/DDBJ whole genome shotgun (WGS) entry which is preliminary data.</text>
</comment>
<dbReference type="Proteomes" id="UP000075787">
    <property type="component" value="Unassembled WGS sequence"/>
</dbReference>
<dbReference type="RefSeq" id="WP_062763536.1">
    <property type="nucleotide sequence ID" value="NZ_CP121013.1"/>
</dbReference>